<dbReference type="InterPro" id="IPR013517">
    <property type="entry name" value="FG-GAP"/>
</dbReference>
<dbReference type="NCBIfam" id="TIGR04183">
    <property type="entry name" value="Por_Secre_tail"/>
    <property type="match status" value="1"/>
</dbReference>
<organism evidence="5 6">
    <name type="scientific">Microcosmobacter mediterraneus</name>
    <dbReference type="NCBI Taxonomy" id="3075607"/>
    <lineage>
        <taxon>Bacteria</taxon>
        <taxon>Pseudomonadati</taxon>
        <taxon>Bacteroidota</taxon>
        <taxon>Flavobacteriia</taxon>
        <taxon>Flavobacteriales</taxon>
        <taxon>Flavobacteriaceae</taxon>
        <taxon>Microcosmobacter</taxon>
    </lineage>
</organism>
<dbReference type="InterPro" id="IPR026444">
    <property type="entry name" value="Secre_tail"/>
</dbReference>
<sequence length="728" mass="78786">MKKTLLGLLTSVAVITSITAQTENSCNAAEASSTIVKDVVYNVGTLDGESSNLFCEGNGNNVDFGEWVKYVATADALVTVSSDLDQNTGKDTRVQIYTGSCGSLVCVTGDDDDGSGYLSVAEFNSTAGTTYYIVWDDRWNNSSDFDFILTEGALPPPPAESPISFTQTAISAPGAYDLGLVDMNGDFLDDPVSVSGNRIYINYQDDSEPTGFEFVEITTTNADYLPGWSLTIADYDSNGYSDLMYGAGSGVTLMRANSDGTGYTEVNPVDENGQAPFLFSQRGNFVDVNNDGHLDAFMCHDVAPSVTFTNDGNNNLIRDNSNGLGDFSSGGNYASIWIDYDNDLDIDMFMAKCGGSGDRPKNQLYRNDSELIDDVKRNFSQDFTEVSNEPGVNLWDDVQTWSSAWGDFDNDGDMDVYVGSSTGSDHTLMRNDGLIDPVEPEGVEDTGLFPQFTDVTIDPISGVNSGITSNQTIGHESIAHDFDNDGNLDIFTNGSILFGNGDMTFSRVSDLTLPSSYGGAIGDLNNDGYLDFFASGAIYTNNKESGNNWVKIVTIGKSYEGLPNRSNRNGIGARVVLETSSGKQIRDVRAGDGFKYANTLNTHFGIGTEDAITSITVYWPSGQIDKIDNPAINSTIVIPEGDFTLSVNESLVEDLILYPNPTKDFLNLNTTIGLSDAIYSVFDLNGKRILNARLNSETKIDVTALQAGQYILRIISNDTIRTQKFAKY</sequence>
<dbReference type="EMBL" id="JAVRIA010000002">
    <property type="protein sequence ID" value="MDT0558243.1"/>
    <property type="molecule type" value="Genomic_DNA"/>
</dbReference>
<dbReference type="InterPro" id="IPR028994">
    <property type="entry name" value="Integrin_alpha_N"/>
</dbReference>
<reference evidence="5 6" key="1">
    <citation type="submission" date="2023-09" db="EMBL/GenBank/DDBJ databases">
        <authorList>
            <person name="Rey-Velasco X."/>
        </authorList>
    </citation>
    <scope>NUCLEOTIDE SEQUENCE [LARGE SCALE GENOMIC DNA]</scope>
    <source>
        <strain evidence="5 6">W332</strain>
    </source>
</reference>
<dbReference type="Pfam" id="PF13517">
    <property type="entry name" value="FG-GAP_3"/>
    <property type="match status" value="1"/>
</dbReference>
<evidence type="ECO:0000256" key="2">
    <source>
        <dbReference type="SAM" id="SignalP"/>
    </source>
</evidence>
<dbReference type="PROSITE" id="PS00018">
    <property type="entry name" value="EF_HAND_1"/>
    <property type="match status" value="1"/>
</dbReference>
<dbReference type="PANTHER" id="PTHR16026:SF0">
    <property type="entry name" value="CARTILAGE ACIDIC PROTEIN 1"/>
    <property type="match status" value="1"/>
</dbReference>
<protein>
    <submittedName>
        <fullName evidence="5">FG-GAP-like repeat-containing protein</fullName>
    </submittedName>
</protein>
<evidence type="ECO:0000259" key="4">
    <source>
        <dbReference type="Pfam" id="PF18962"/>
    </source>
</evidence>
<comment type="caution">
    <text evidence="5">The sequence shown here is derived from an EMBL/GenBank/DDBJ whole genome shotgun (WGS) entry which is preliminary data.</text>
</comment>
<feature type="chain" id="PRO_5047336836" evidence="2">
    <location>
        <begin position="21"/>
        <end position="728"/>
    </location>
</feature>
<evidence type="ECO:0000256" key="1">
    <source>
        <dbReference type="ARBA" id="ARBA00022729"/>
    </source>
</evidence>
<dbReference type="Gene3D" id="2.130.10.130">
    <property type="entry name" value="Integrin alpha, N-terminal"/>
    <property type="match status" value="1"/>
</dbReference>
<keyword evidence="1 2" id="KW-0732">Signal</keyword>
<dbReference type="InterPro" id="IPR018247">
    <property type="entry name" value="EF_Hand_1_Ca_BS"/>
</dbReference>
<feature type="domain" description="Secretion system C-terminal sorting" evidence="4">
    <location>
        <begin position="657"/>
        <end position="725"/>
    </location>
</feature>
<name>A0ABU2YJB0_9FLAO</name>
<feature type="signal peptide" evidence="2">
    <location>
        <begin position="1"/>
        <end position="20"/>
    </location>
</feature>
<dbReference type="RefSeq" id="WP_311427009.1">
    <property type="nucleotide sequence ID" value="NZ_JAVRIA010000002.1"/>
</dbReference>
<dbReference type="Proteomes" id="UP001259492">
    <property type="component" value="Unassembled WGS sequence"/>
</dbReference>
<dbReference type="InterPro" id="IPR027039">
    <property type="entry name" value="Crtac1"/>
</dbReference>
<keyword evidence="6" id="KW-1185">Reference proteome</keyword>
<gene>
    <name evidence="5" type="ORF">RM697_06280</name>
</gene>
<dbReference type="PANTHER" id="PTHR16026">
    <property type="entry name" value="CARTILAGE ACIDIC PROTEIN 1"/>
    <property type="match status" value="1"/>
</dbReference>
<evidence type="ECO:0000313" key="5">
    <source>
        <dbReference type="EMBL" id="MDT0558243.1"/>
    </source>
</evidence>
<dbReference type="Pfam" id="PF18962">
    <property type="entry name" value="Por_Secre_tail"/>
    <property type="match status" value="1"/>
</dbReference>
<dbReference type="Pfam" id="PF07593">
    <property type="entry name" value="UnbV_ASPIC"/>
    <property type="match status" value="1"/>
</dbReference>
<feature type="domain" description="ASPIC/UnbV" evidence="3">
    <location>
        <begin position="570"/>
        <end position="636"/>
    </location>
</feature>
<dbReference type="InterPro" id="IPR011519">
    <property type="entry name" value="UnbV_ASPIC"/>
</dbReference>
<dbReference type="SUPFAM" id="SSF69318">
    <property type="entry name" value="Integrin alpha N-terminal domain"/>
    <property type="match status" value="2"/>
</dbReference>
<evidence type="ECO:0000313" key="6">
    <source>
        <dbReference type="Proteomes" id="UP001259492"/>
    </source>
</evidence>
<evidence type="ECO:0000259" key="3">
    <source>
        <dbReference type="Pfam" id="PF07593"/>
    </source>
</evidence>
<proteinExistence type="predicted"/>
<accession>A0ABU2YJB0</accession>